<keyword evidence="4" id="KW-0677">Repeat</keyword>
<dbReference type="InterPro" id="IPR051202">
    <property type="entry name" value="Peptidase_C40"/>
</dbReference>
<dbReference type="Proteomes" id="UP000593626">
    <property type="component" value="Chromosome"/>
</dbReference>
<dbReference type="Pfam" id="PF01476">
    <property type="entry name" value="LysM"/>
    <property type="match status" value="3"/>
</dbReference>
<evidence type="ECO:0000256" key="3">
    <source>
        <dbReference type="ARBA" id="ARBA00022729"/>
    </source>
</evidence>
<dbReference type="SMART" id="SM00257">
    <property type="entry name" value="LysM"/>
    <property type="match status" value="3"/>
</dbReference>
<reference evidence="9 10" key="1">
    <citation type="submission" date="2019-07" db="EMBL/GenBank/DDBJ databases">
        <title>Genome sequence of 2 isolates from Red Sea Mangroves.</title>
        <authorList>
            <person name="Sefrji F."/>
            <person name="Michoud G."/>
            <person name="Merlino G."/>
            <person name="Daffonchio D."/>
        </authorList>
    </citation>
    <scope>NUCLEOTIDE SEQUENCE [LARGE SCALE GENOMIC DNA]</scope>
    <source>
        <strain evidence="9 10">R1DC41</strain>
    </source>
</reference>
<dbReference type="KEGG" id="mcui:G8O30_13435"/>
<dbReference type="InterPro" id="IPR038765">
    <property type="entry name" value="Papain-like_cys_pep_sf"/>
</dbReference>
<dbReference type="SUPFAM" id="SSF54001">
    <property type="entry name" value="Cysteine proteinases"/>
    <property type="match status" value="1"/>
</dbReference>
<keyword evidence="10" id="KW-1185">Reference proteome</keyword>
<dbReference type="InterPro" id="IPR018392">
    <property type="entry name" value="LysM"/>
</dbReference>
<evidence type="ECO:0000256" key="5">
    <source>
        <dbReference type="ARBA" id="ARBA00022801"/>
    </source>
</evidence>
<name>A0A7S8CDK1_9BACI</name>
<dbReference type="PANTHER" id="PTHR47053">
    <property type="entry name" value="MUREIN DD-ENDOPEPTIDASE MEPH-RELATED"/>
    <property type="match status" value="1"/>
</dbReference>
<feature type="domain" description="LysM" evidence="7">
    <location>
        <begin position="131"/>
        <end position="174"/>
    </location>
</feature>
<feature type="domain" description="LysM" evidence="7">
    <location>
        <begin position="26"/>
        <end position="69"/>
    </location>
</feature>
<dbReference type="SUPFAM" id="SSF54106">
    <property type="entry name" value="LysM domain"/>
    <property type="match status" value="3"/>
</dbReference>
<organism evidence="9 10">
    <name type="scientific">Mangrovibacillus cuniculi</name>
    <dbReference type="NCBI Taxonomy" id="2593652"/>
    <lineage>
        <taxon>Bacteria</taxon>
        <taxon>Bacillati</taxon>
        <taxon>Bacillota</taxon>
        <taxon>Bacilli</taxon>
        <taxon>Bacillales</taxon>
        <taxon>Bacillaceae</taxon>
        <taxon>Mangrovibacillus</taxon>
    </lineage>
</organism>
<dbReference type="GO" id="GO:0008234">
    <property type="term" value="F:cysteine-type peptidase activity"/>
    <property type="evidence" value="ECO:0007669"/>
    <property type="project" value="UniProtKB-KW"/>
</dbReference>
<dbReference type="EMBL" id="CP049742">
    <property type="protein sequence ID" value="QPC47891.1"/>
    <property type="molecule type" value="Genomic_DNA"/>
</dbReference>
<dbReference type="PROSITE" id="PS51935">
    <property type="entry name" value="NLPC_P60"/>
    <property type="match status" value="1"/>
</dbReference>
<feature type="domain" description="NlpC/P60" evidence="8">
    <location>
        <begin position="176"/>
        <end position="297"/>
    </location>
</feature>
<dbReference type="InterPro" id="IPR036779">
    <property type="entry name" value="LysM_dom_sf"/>
</dbReference>
<dbReference type="PANTHER" id="PTHR47053:SF1">
    <property type="entry name" value="MUREIN DD-ENDOPEPTIDASE MEPH-RELATED"/>
    <property type="match status" value="1"/>
</dbReference>
<evidence type="ECO:0000259" key="8">
    <source>
        <dbReference type="PROSITE" id="PS51935"/>
    </source>
</evidence>
<feature type="domain" description="LysM" evidence="7">
    <location>
        <begin position="72"/>
        <end position="115"/>
    </location>
</feature>
<keyword evidence="6" id="KW-0788">Thiol protease</keyword>
<evidence type="ECO:0000313" key="9">
    <source>
        <dbReference type="EMBL" id="QPC47891.1"/>
    </source>
</evidence>
<evidence type="ECO:0000256" key="4">
    <source>
        <dbReference type="ARBA" id="ARBA00022737"/>
    </source>
</evidence>
<keyword evidence="2" id="KW-0645">Protease</keyword>
<keyword evidence="3" id="KW-0732">Signal</keyword>
<dbReference type="InterPro" id="IPR000064">
    <property type="entry name" value="NLP_P60_dom"/>
</dbReference>
<dbReference type="CDD" id="cd00118">
    <property type="entry name" value="LysM"/>
    <property type="match status" value="3"/>
</dbReference>
<dbReference type="Gene3D" id="3.10.350.10">
    <property type="entry name" value="LysM domain"/>
    <property type="match status" value="3"/>
</dbReference>
<evidence type="ECO:0000256" key="2">
    <source>
        <dbReference type="ARBA" id="ARBA00022670"/>
    </source>
</evidence>
<evidence type="ECO:0000313" key="10">
    <source>
        <dbReference type="Proteomes" id="UP000593626"/>
    </source>
</evidence>
<dbReference type="Pfam" id="PF00877">
    <property type="entry name" value="NLPC_P60"/>
    <property type="match status" value="1"/>
</dbReference>
<evidence type="ECO:0000256" key="1">
    <source>
        <dbReference type="ARBA" id="ARBA00007074"/>
    </source>
</evidence>
<accession>A0A7S8CDK1</accession>
<protein>
    <submittedName>
        <fullName evidence="9">LysM peptidoglycan-binding domain-containing protein</fullName>
    </submittedName>
</protein>
<sequence length="297" mass="32617">MKKTIAALSFFTILASPIGIPSVEAAEHIVQPNESLFLLSQKYGTTVKDIKSSNNLTSDMIIVGQRLTVPDSIHIVQSGDFLWKIANQYGVTVAQLKEWNHLTSDMLYPGQQLSLNATTTMKNTPATITGELYRVVSGDSLSVIAKRVGVTVEQLRLWNRLTSDLIFVGQELKITGPTISKVVDIASAQTGIPYKWGGSTPVGFDCSGFVFYAFSQAGYDVKRLTTESFYATGKEVGTPQVGDIIFFKNTYRTGLSHMGIYLGNRQFIHASSSAGITVSSIDNTYWNPRIVGYKRIH</sequence>
<evidence type="ECO:0000256" key="6">
    <source>
        <dbReference type="ARBA" id="ARBA00022807"/>
    </source>
</evidence>
<gene>
    <name evidence="9" type="ORF">G8O30_13435</name>
</gene>
<keyword evidence="5" id="KW-0378">Hydrolase</keyword>
<dbReference type="Gene3D" id="3.90.1720.10">
    <property type="entry name" value="endopeptidase domain like (from Nostoc punctiforme)"/>
    <property type="match status" value="1"/>
</dbReference>
<dbReference type="PROSITE" id="PS51782">
    <property type="entry name" value="LYSM"/>
    <property type="match status" value="3"/>
</dbReference>
<dbReference type="AlphaFoldDB" id="A0A7S8CDK1"/>
<dbReference type="GO" id="GO:0006508">
    <property type="term" value="P:proteolysis"/>
    <property type="evidence" value="ECO:0007669"/>
    <property type="project" value="UniProtKB-KW"/>
</dbReference>
<dbReference type="RefSeq" id="WP_239672571.1">
    <property type="nucleotide sequence ID" value="NZ_CP049742.1"/>
</dbReference>
<proteinExistence type="inferred from homology"/>
<evidence type="ECO:0000259" key="7">
    <source>
        <dbReference type="PROSITE" id="PS51782"/>
    </source>
</evidence>
<comment type="similarity">
    <text evidence="1">Belongs to the peptidase C40 family.</text>
</comment>